<evidence type="ECO:0000313" key="1">
    <source>
        <dbReference type="EMBL" id="KKN76749.1"/>
    </source>
</evidence>
<comment type="caution">
    <text evidence="1">The sequence shown here is derived from an EMBL/GenBank/DDBJ whole genome shotgun (WGS) entry which is preliminary data.</text>
</comment>
<gene>
    <name evidence="1" type="ORF">LCGC14_0367200</name>
</gene>
<accession>A0A0F9TC53</accession>
<sequence>MADQEVEVERLAVTVLESGSDRDRKQRVVIEFVAVKASGRETWQITVPGAVIEAVQQLMQQYEYSLAEPGPVKDLVAENPFTVRVQR</sequence>
<protein>
    <submittedName>
        <fullName evidence="1">Uncharacterized protein</fullName>
    </submittedName>
</protein>
<proteinExistence type="predicted"/>
<reference evidence="1" key="1">
    <citation type="journal article" date="2015" name="Nature">
        <title>Complex archaea that bridge the gap between prokaryotes and eukaryotes.</title>
        <authorList>
            <person name="Spang A."/>
            <person name="Saw J.H."/>
            <person name="Jorgensen S.L."/>
            <person name="Zaremba-Niedzwiedzka K."/>
            <person name="Martijn J."/>
            <person name="Lind A.E."/>
            <person name="van Eijk R."/>
            <person name="Schleper C."/>
            <person name="Guy L."/>
            <person name="Ettema T.J."/>
        </authorList>
    </citation>
    <scope>NUCLEOTIDE SEQUENCE</scope>
</reference>
<organism evidence="1">
    <name type="scientific">marine sediment metagenome</name>
    <dbReference type="NCBI Taxonomy" id="412755"/>
    <lineage>
        <taxon>unclassified sequences</taxon>
        <taxon>metagenomes</taxon>
        <taxon>ecological metagenomes</taxon>
    </lineage>
</organism>
<dbReference type="EMBL" id="LAZR01000290">
    <property type="protein sequence ID" value="KKN76749.1"/>
    <property type="molecule type" value="Genomic_DNA"/>
</dbReference>
<name>A0A0F9TC53_9ZZZZ</name>
<dbReference type="AlphaFoldDB" id="A0A0F9TC53"/>